<dbReference type="EMBL" id="JAGSOH010000084">
    <property type="protein sequence ID" value="MBR7829382.1"/>
    <property type="molecule type" value="Genomic_DNA"/>
</dbReference>
<dbReference type="SUPFAM" id="SSF88946">
    <property type="entry name" value="Sigma2 domain of RNA polymerase sigma factors"/>
    <property type="match status" value="1"/>
</dbReference>
<dbReference type="PANTHER" id="PTHR43133">
    <property type="entry name" value="RNA POLYMERASE ECF-TYPE SIGMA FACTO"/>
    <property type="match status" value="1"/>
</dbReference>
<protein>
    <recommendedName>
        <fullName evidence="6">RNA polymerase sigma factor</fullName>
    </recommendedName>
</protein>
<feature type="domain" description="RNA polymerase sigma-70 region 2" evidence="8">
    <location>
        <begin position="13"/>
        <end position="75"/>
    </location>
</feature>
<feature type="domain" description="RNA polymerase sigma-70 region 4" evidence="9">
    <location>
        <begin position="108"/>
        <end position="156"/>
    </location>
</feature>
<dbReference type="Gene3D" id="1.10.1740.10">
    <property type="match status" value="1"/>
</dbReference>
<dbReference type="Pfam" id="PF04542">
    <property type="entry name" value="Sigma70_r2"/>
    <property type="match status" value="1"/>
</dbReference>
<comment type="similarity">
    <text evidence="1 6">Belongs to the sigma-70 factor family. ECF subfamily.</text>
</comment>
<dbReference type="NCBIfam" id="TIGR02937">
    <property type="entry name" value="sigma70-ECF"/>
    <property type="match status" value="1"/>
</dbReference>
<gene>
    <name evidence="10" type="ORF">KDK95_23955</name>
</gene>
<evidence type="ECO:0000256" key="7">
    <source>
        <dbReference type="SAM" id="MobiDB-lite"/>
    </source>
</evidence>
<keyword evidence="2 6" id="KW-0805">Transcription regulation</keyword>
<keyword evidence="4 6" id="KW-0238">DNA-binding</keyword>
<name>A0A941EDK8_9ACTN</name>
<dbReference type="InterPro" id="IPR000838">
    <property type="entry name" value="RNA_pol_sigma70_ECF_CS"/>
</dbReference>
<dbReference type="InterPro" id="IPR014284">
    <property type="entry name" value="RNA_pol_sigma-70_dom"/>
</dbReference>
<comment type="caution">
    <text evidence="10">The sequence shown here is derived from an EMBL/GenBank/DDBJ whole genome shotgun (WGS) entry which is preliminary data.</text>
</comment>
<evidence type="ECO:0000256" key="3">
    <source>
        <dbReference type="ARBA" id="ARBA00023082"/>
    </source>
</evidence>
<evidence type="ECO:0000259" key="9">
    <source>
        <dbReference type="Pfam" id="PF04545"/>
    </source>
</evidence>
<accession>A0A941EDK8</accession>
<evidence type="ECO:0000256" key="2">
    <source>
        <dbReference type="ARBA" id="ARBA00023015"/>
    </source>
</evidence>
<dbReference type="PANTHER" id="PTHR43133:SF52">
    <property type="entry name" value="ECF RNA POLYMERASE SIGMA FACTOR SIGL"/>
    <property type="match status" value="1"/>
</dbReference>
<evidence type="ECO:0000256" key="5">
    <source>
        <dbReference type="ARBA" id="ARBA00023163"/>
    </source>
</evidence>
<feature type="compositionally biased region" description="Basic residues" evidence="7">
    <location>
        <begin position="195"/>
        <end position="206"/>
    </location>
</feature>
<keyword evidence="11" id="KW-1185">Reference proteome</keyword>
<organism evidence="10 11">
    <name type="scientific">Actinospica acidithermotolerans</name>
    <dbReference type="NCBI Taxonomy" id="2828514"/>
    <lineage>
        <taxon>Bacteria</taxon>
        <taxon>Bacillati</taxon>
        <taxon>Actinomycetota</taxon>
        <taxon>Actinomycetes</taxon>
        <taxon>Catenulisporales</taxon>
        <taxon>Actinospicaceae</taxon>
        <taxon>Actinospica</taxon>
    </lineage>
</organism>
<reference evidence="10" key="1">
    <citation type="submission" date="2021-04" db="EMBL/GenBank/DDBJ databases">
        <title>Genome based classification of Actinospica acidithermotolerans sp. nov., an actinobacterium isolated from an Indonesian hot spring.</title>
        <authorList>
            <person name="Kusuma A.B."/>
            <person name="Putra K.E."/>
            <person name="Nafisah S."/>
            <person name="Loh J."/>
            <person name="Nouioui I."/>
            <person name="Goodfellow M."/>
        </authorList>
    </citation>
    <scope>NUCLEOTIDE SEQUENCE</scope>
    <source>
        <strain evidence="10">MGRD01-02</strain>
    </source>
</reference>
<sequence>MEDKRMRALYATHSRPLLSSIIRWTSGDRQAAEDLLQETMLRAWRNLPTLEDASARAWLLTVARRLAIDASRSRAARPAECGDEPLAAIAAGPDHVQQVLDRALLAPALAGLPHPQRDVLFHVYYLRSTMRQTAETLGIPEGTVKTRTRHALRTLRGDLAEQNPHPLTKNIGGGPAPCTRRSPQNPPSRPDHHRQSPRPRPSRGNG</sequence>
<feature type="region of interest" description="Disordered" evidence="7">
    <location>
        <begin position="157"/>
        <end position="206"/>
    </location>
</feature>
<dbReference type="InterPro" id="IPR013325">
    <property type="entry name" value="RNA_pol_sigma_r2"/>
</dbReference>
<dbReference type="InterPro" id="IPR039425">
    <property type="entry name" value="RNA_pol_sigma-70-like"/>
</dbReference>
<dbReference type="Proteomes" id="UP000676325">
    <property type="component" value="Unassembled WGS sequence"/>
</dbReference>
<dbReference type="InterPro" id="IPR007627">
    <property type="entry name" value="RNA_pol_sigma70_r2"/>
</dbReference>
<dbReference type="SUPFAM" id="SSF88659">
    <property type="entry name" value="Sigma3 and sigma4 domains of RNA polymerase sigma factors"/>
    <property type="match status" value="1"/>
</dbReference>
<dbReference type="InterPro" id="IPR007630">
    <property type="entry name" value="RNA_pol_sigma70_r4"/>
</dbReference>
<dbReference type="Gene3D" id="1.10.10.10">
    <property type="entry name" value="Winged helix-like DNA-binding domain superfamily/Winged helix DNA-binding domain"/>
    <property type="match status" value="1"/>
</dbReference>
<dbReference type="InterPro" id="IPR036388">
    <property type="entry name" value="WH-like_DNA-bd_sf"/>
</dbReference>
<dbReference type="GO" id="GO:0003677">
    <property type="term" value="F:DNA binding"/>
    <property type="evidence" value="ECO:0007669"/>
    <property type="project" value="UniProtKB-KW"/>
</dbReference>
<dbReference type="PROSITE" id="PS01063">
    <property type="entry name" value="SIGMA70_ECF"/>
    <property type="match status" value="1"/>
</dbReference>
<keyword evidence="5 6" id="KW-0804">Transcription</keyword>
<dbReference type="Pfam" id="PF04545">
    <property type="entry name" value="Sigma70_r4"/>
    <property type="match status" value="1"/>
</dbReference>
<evidence type="ECO:0000256" key="6">
    <source>
        <dbReference type="RuleBase" id="RU000716"/>
    </source>
</evidence>
<evidence type="ECO:0000256" key="4">
    <source>
        <dbReference type="ARBA" id="ARBA00023125"/>
    </source>
</evidence>
<evidence type="ECO:0000313" key="10">
    <source>
        <dbReference type="EMBL" id="MBR7829382.1"/>
    </source>
</evidence>
<evidence type="ECO:0000256" key="1">
    <source>
        <dbReference type="ARBA" id="ARBA00010641"/>
    </source>
</evidence>
<dbReference type="RefSeq" id="WP_212520517.1">
    <property type="nucleotide sequence ID" value="NZ_JAGSOH010000084.1"/>
</dbReference>
<proteinExistence type="inferred from homology"/>
<dbReference type="InterPro" id="IPR013324">
    <property type="entry name" value="RNA_pol_sigma_r3/r4-like"/>
</dbReference>
<keyword evidence="3 6" id="KW-0731">Sigma factor</keyword>
<dbReference type="GO" id="GO:0006352">
    <property type="term" value="P:DNA-templated transcription initiation"/>
    <property type="evidence" value="ECO:0007669"/>
    <property type="project" value="InterPro"/>
</dbReference>
<dbReference type="AlphaFoldDB" id="A0A941EDK8"/>
<evidence type="ECO:0000313" key="11">
    <source>
        <dbReference type="Proteomes" id="UP000676325"/>
    </source>
</evidence>
<evidence type="ECO:0000259" key="8">
    <source>
        <dbReference type="Pfam" id="PF04542"/>
    </source>
</evidence>
<dbReference type="GO" id="GO:0016987">
    <property type="term" value="F:sigma factor activity"/>
    <property type="evidence" value="ECO:0007669"/>
    <property type="project" value="UniProtKB-KW"/>
</dbReference>